<name>A0ABQ8LL53_LABRO</name>
<dbReference type="Proteomes" id="UP000830375">
    <property type="component" value="Unassembled WGS sequence"/>
</dbReference>
<feature type="compositionally biased region" description="Basic and acidic residues" evidence="1">
    <location>
        <begin position="251"/>
        <end position="263"/>
    </location>
</feature>
<evidence type="ECO:0000313" key="4">
    <source>
        <dbReference type="Proteomes" id="UP000830375"/>
    </source>
</evidence>
<comment type="caution">
    <text evidence="3">The sequence shown here is derived from an EMBL/GenBank/DDBJ whole genome shotgun (WGS) entry which is preliminary data.</text>
</comment>
<dbReference type="Pfam" id="PF11881">
    <property type="entry name" value="SPAR_C"/>
    <property type="match status" value="1"/>
</dbReference>
<evidence type="ECO:0000313" key="3">
    <source>
        <dbReference type="EMBL" id="KAI2651396.1"/>
    </source>
</evidence>
<sequence>MLPGANKHSVNNSQQTRQHNPILCSIQLLKSPHSSSPAFSASSVELEQILRKTWNLGKMAALFWDWDYATTPPQTPALHFSSEFRRTSPVSSPIQESLDWPSSEQVEFTRLNPSRTKDNTGLVAEGEWHMVTATRSLLGSERRGQREGLQDQRRVSYNSLPRAHFLQPNRESSAFSPYANDFCLNGKDAKNIAESPRNSRKLHPLTQPGFYSPKIPRPLSSKPQKVKTFVVEKPPLMRAVVSQTSLTSNQPDKEHFSQLQPREDHLIKNQDCGLFSLQEPNRKPPRNDQPLFTEDITTKDHLSINTLHLFSERHSRADQLATLCPKLEKASHERFSLSVDADIKPSQGDPDWSRQLQTSPAKPDRSPKQKKTQYTQQRETGDAQNIEYNHVKSQVDVNSKNVFGQPRVIASLRAACSPRPVRKSTVVEDLKKLIVMDDTEDSAQGDSLSPQQKEAGLCSSLQMSGSSASPLLFSQAHRSNPESPRLTPIHLHLQTRQTGKECEGMAEQAESDLWDRDQHPDPELMPLPNVACDLDWNSLVQAAQEYEKTSPVSSRPDTPSNGTYKIHQSSAYCSGEDMDSDVFIDFPDQLSHLEGMLRRLSSDLLKEKRDKVALLAEVLKLRISNQHLREESLCAVAQLHKISNILNTTSGEME</sequence>
<feature type="compositionally biased region" description="Polar residues" evidence="1">
    <location>
        <begin position="550"/>
        <end position="566"/>
    </location>
</feature>
<evidence type="ECO:0000256" key="1">
    <source>
        <dbReference type="SAM" id="MobiDB-lite"/>
    </source>
</evidence>
<feature type="region of interest" description="Disordered" evidence="1">
    <location>
        <begin position="338"/>
        <end position="385"/>
    </location>
</feature>
<protein>
    <submittedName>
        <fullName evidence="3">Signal-induced proliferation-associated 1-like protein 3</fullName>
    </submittedName>
</protein>
<feature type="compositionally biased region" description="Polar residues" evidence="1">
    <location>
        <begin position="372"/>
        <end position="385"/>
    </location>
</feature>
<evidence type="ECO:0000259" key="2">
    <source>
        <dbReference type="Pfam" id="PF11881"/>
    </source>
</evidence>
<reference evidence="3 4" key="1">
    <citation type="submission" date="2022-01" db="EMBL/GenBank/DDBJ databases">
        <title>A high-quality chromosome-level genome assembly of rohu carp, Labeo rohita.</title>
        <authorList>
            <person name="Arick M.A. II"/>
            <person name="Hsu C.-Y."/>
            <person name="Magbanua Z."/>
            <person name="Pechanova O."/>
            <person name="Grover C."/>
            <person name="Miller E."/>
            <person name="Thrash A."/>
            <person name="Ezzel L."/>
            <person name="Alam S."/>
            <person name="Benzie J."/>
            <person name="Hamilton M."/>
            <person name="Karsi A."/>
            <person name="Lawrence M.L."/>
            <person name="Peterson D.G."/>
        </authorList>
    </citation>
    <scope>NUCLEOTIDE SEQUENCE [LARGE SCALE GENOMIC DNA]</scope>
    <source>
        <strain evidence="4">BAU-BD-2019</strain>
        <tissue evidence="3">Blood</tissue>
    </source>
</reference>
<feature type="domain" description="Signal-induced proliferation-associated 1-like protein C-terminal" evidence="2">
    <location>
        <begin position="446"/>
        <end position="598"/>
    </location>
</feature>
<feature type="region of interest" description="Disordered" evidence="1">
    <location>
        <begin position="547"/>
        <end position="566"/>
    </location>
</feature>
<dbReference type="EMBL" id="JACTAM010000021">
    <property type="protein sequence ID" value="KAI2651396.1"/>
    <property type="molecule type" value="Genomic_DNA"/>
</dbReference>
<keyword evidence="4" id="KW-1185">Reference proteome</keyword>
<gene>
    <name evidence="3" type="ORF">H4Q32_019476</name>
</gene>
<proteinExistence type="predicted"/>
<feature type="region of interest" description="Disordered" evidence="1">
    <location>
        <begin position="243"/>
        <end position="263"/>
    </location>
</feature>
<accession>A0ABQ8LL53</accession>
<organism evidence="3 4">
    <name type="scientific">Labeo rohita</name>
    <name type="common">Indian major carp</name>
    <name type="synonym">Cyprinus rohita</name>
    <dbReference type="NCBI Taxonomy" id="84645"/>
    <lineage>
        <taxon>Eukaryota</taxon>
        <taxon>Metazoa</taxon>
        <taxon>Chordata</taxon>
        <taxon>Craniata</taxon>
        <taxon>Vertebrata</taxon>
        <taxon>Euteleostomi</taxon>
        <taxon>Actinopterygii</taxon>
        <taxon>Neopterygii</taxon>
        <taxon>Teleostei</taxon>
        <taxon>Ostariophysi</taxon>
        <taxon>Cypriniformes</taxon>
        <taxon>Cyprinidae</taxon>
        <taxon>Labeoninae</taxon>
        <taxon>Labeonini</taxon>
        <taxon>Labeo</taxon>
    </lineage>
</organism>
<feature type="region of interest" description="Disordered" evidence="1">
    <location>
        <begin position="193"/>
        <end position="225"/>
    </location>
</feature>
<dbReference type="InterPro" id="IPR021818">
    <property type="entry name" value="SIPA1L_C"/>
</dbReference>